<dbReference type="Pfam" id="PF07681">
    <property type="entry name" value="DoxX"/>
    <property type="match status" value="1"/>
</dbReference>
<dbReference type="Proteomes" id="UP000289775">
    <property type="component" value="Unassembled WGS sequence"/>
</dbReference>
<comment type="subcellular location">
    <subcellularLocation>
        <location evidence="1">Membrane</location>
        <topology evidence="1">Multi-pass membrane protein</topology>
    </subcellularLocation>
</comment>
<feature type="transmembrane region" description="Helical" evidence="5">
    <location>
        <begin position="49"/>
        <end position="67"/>
    </location>
</feature>
<evidence type="ECO:0000313" key="6">
    <source>
        <dbReference type="EMBL" id="RYJ41603.1"/>
    </source>
</evidence>
<feature type="transmembrane region" description="Helical" evidence="5">
    <location>
        <begin position="98"/>
        <end position="115"/>
    </location>
</feature>
<evidence type="ECO:0000313" key="7">
    <source>
        <dbReference type="Proteomes" id="UP000289775"/>
    </source>
</evidence>
<evidence type="ECO:0000256" key="3">
    <source>
        <dbReference type="ARBA" id="ARBA00022989"/>
    </source>
</evidence>
<evidence type="ECO:0000256" key="4">
    <source>
        <dbReference type="ARBA" id="ARBA00023136"/>
    </source>
</evidence>
<keyword evidence="2 5" id="KW-0812">Transmembrane</keyword>
<proteinExistence type="predicted"/>
<comment type="caution">
    <text evidence="6">The sequence shown here is derived from an EMBL/GenBank/DDBJ whole genome shotgun (WGS) entry which is preliminary data.</text>
</comment>
<keyword evidence="7" id="KW-1185">Reference proteome</keyword>
<sequence length="124" mass="13823">MNSQFTKIVRILLGVILLVFGLNKFHPFIPLPQPPEAAANFMNSLAETGYVLYVVAFFEVAIGVMLLAKKWVPFAILLLAPISLNILLFHMFLDVPAIATAIVVVALNGILIYKYRQKYSPLFS</sequence>
<dbReference type="GO" id="GO:0016020">
    <property type="term" value="C:membrane"/>
    <property type="evidence" value="ECO:0007669"/>
    <property type="project" value="UniProtKB-SubCell"/>
</dbReference>
<dbReference type="InterPro" id="IPR032808">
    <property type="entry name" value="DoxX"/>
</dbReference>
<evidence type="ECO:0000256" key="2">
    <source>
        <dbReference type="ARBA" id="ARBA00022692"/>
    </source>
</evidence>
<dbReference type="RefSeq" id="WP_129752056.1">
    <property type="nucleotide sequence ID" value="NZ_JUIW01000010.1"/>
</dbReference>
<dbReference type="AlphaFoldDB" id="A0A444W744"/>
<keyword evidence="4 5" id="KW-0472">Membrane</keyword>
<name>A0A444W744_9FLAO</name>
<evidence type="ECO:0000256" key="5">
    <source>
        <dbReference type="SAM" id="Phobius"/>
    </source>
</evidence>
<reference evidence="6 7" key="1">
    <citation type="submission" date="2014-12" db="EMBL/GenBank/DDBJ databases">
        <title>Genome sequence of Flavobacterium beibuense RSKm HC5.</title>
        <authorList>
            <person name="Kim J.F."/>
            <person name="Song J.Y."/>
            <person name="Kwak M.-J."/>
            <person name="Lee S.-W."/>
        </authorList>
    </citation>
    <scope>NUCLEOTIDE SEQUENCE [LARGE SCALE GENOMIC DNA]</scope>
    <source>
        <strain evidence="6 7">RSKm HC5</strain>
    </source>
</reference>
<gene>
    <name evidence="6" type="ORF">NU09_2977</name>
</gene>
<dbReference type="OrthoDB" id="8161897at2"/>
<evidence type="ECO:0000256" key="1">
    <source>
        <dbReference type="ARBA" id="ARBA00004141"/>
    </source>
</evidence>
<feature type="transmembrane region" description="Helical" evidence="5">
    <location>
        <begin position="74"/>
        <end position="92"/>
    </location>
</feature>
<accession>A0A444W744</accession>
<organism evidence="6 7">
    <name type="scientific">Flavobacterium beibuense</name>
    <dbReference type="NCBI Taxonomy" id="657326"/>
    <lineage>
        <taxon>Bacteria</taxon>
        <taxon>Pseudomonadati</taxon>
        <taxon>Bacteroidota</taxon>
        <taxon>Flavobacteriia</taxon>
        <taxon>Flavobacteriales</taxon>
        <taxon>Flavobacteriaceae</taxon>
        <taxon>Flavobacterium</taxon>
    </lineage>
</organism>
<dbReference type="EMBL" id="JUIW01000010">
    <property type="protein sequence ID" value="RYJ41603.1"/>
    <property type="molecule type" value="Genomic_DNA"/>
</dbReference>
<keyword evidence="3 5" id="KW-1133">Transmembrane helix</keyword>
<feature type="transmembrane region" description="Helical" evidence="5">
    <location>
        <begin position="12"/>
        <end position="29"/>
    </location>
</feature>
<protein>
    <submittedName>
        <fullName evidence="6">DoxX protein</fullName>
    </submittedName>
</protein>